<reference evidence="2 3" key="1">
    <citation type="submission" date="2024-03" db="EMBL/GenBank/DDBJ databases">
        <title>Aquirufa genome sequencing.</title>
        <authorList>
            <person name="Pitt A."/>
            <person name="Hahn M.W."/>
        </authorList>
    </citation>
    <scope>NUCLEOTIDE SEQUENCE [LARGE SCALE GENOMIC DNA]</scope>
    <source>
        <strain evidence="2 3">PLAD-142S6K</strain>
    </source>
</reference>
<feature type="chain" id="PRO_5046676782" description="Transporter" evidence="1">
    <location>
        <begin position="18"/>
        <end position="242"/>
    </location>
</feature>
<dbReference type="Proteomes" id="UP001598114">
    <property type="component" value="Unassembled WGS sequence"/>
</dbReference>
<protein>
    <recommendedName>
        <fullName evidence="4">Transporter</fullName>
    </recommendedName>
</protein>
<feature type="signal peptide" evidence="1">
    <location>
        <begin position="1"/>
        <end position="17"/>
    </location>
</feature>
<comment type="caution">
    <text evidence="2">The sequence shown here is derived from an EMBL/GenBank/DDBJ whole genome shotgun (WGS) entry which is preliminary data.</text>
</comment>
<evidence type="ECO:0000313" key="3">
    <source>
        <dbReference type="Proteomes" id="UP001598114"/>
    </source>
</evidence>
<sequence length="242" mass="27176">MYNSFKWIGICLFLSFAAVGQQNFFNVPSSDITPRNRVFFQQQLNFIPNGVQSGSTFCYGLGHNAEIGFNVMGVNYDYQQKFVANHTEQPYNPFFTLNAQKSFQLHEDFKIGLGAQAGFTQVGQGGTYLYGNGVYVNEHTHTKWVSGLYYTTDNYFGPESRNFAEDGALKSLGIQLGVEQNIWEERLLFQADFISGKHSLGEVVIGGAYYMSKHWVLSVGIQIPTFNSQSQPASVFELTFVP</sequence>
<evidence type="ECO:0000256" key="1">
    <source>
        <dbReference type="SAM" id="SignalP"/>
    </source>
</evidence>
<proteinExistence type="predicted"/>
<evidence type="ECO:0000313" key="2">
    <source>
        <dbReference type="EMBL" id="MFD3274650.1"/>
    </source>
</evidence>
<keyword evidence="1" id="KW-0732">Signal</keyword>
<dbReference type="EMBL" id="JBBKYA010000001">
    <property type="protein sequence ID" value="MFD3274650.1"/>
    <property type="molecule type" value="Genomic_DNA"/>
</dbReference>
<accession>A0ABW6CUN7</accession>
<dbReference type="RefSeq" id="WP_377974099.1">
    <property type="nucleotide sequence ID" value="NZ_JBBKYA010000001.1"/>
</dbReference>
<keyword evidence="3" id="KW-1185">Reference proteome</keyword>
<organism evidence="2 3">
    <name type="scientific">Aquirufa echingensis</name>
    <dbReference type="NCBI Taxonomy" id="3096516"/>
    <lineage>
        <taxon>Bacteria</taxon>
        <taxon>Pseudomonadati</taxon>
        <taxon>Bacteroidota</taxon>
        <taxon>Cytophagia</taxon>
        <taxon>Cytophagales</taxon>
        <taxon>Flectobacillaceae</taxon>
        <taxon>Aquirufa</taxon>
    </lineage>
</organism>
<gene>
    <name evidence="2" type="ORF">SKC38_00240</name>
</gene>
<evidence type="ECO:0008006" key="4">
    <source>
        <dbReference type="Google" id="ProtNLM"/>
    </source>
</evidence>
<name>A0ABW6CUN7_9BACT</name>